<dbReference type="InterPro" id="IPR015986">
    <property type="entry name" value="SrtB_Firmicute"/>
</dbReference>
<keyword evidence="5" id="KW-0472">Membrane</keyword>
<evidence type="ECO:0000256" key="1">
    <source>
        <dbReference type="ARBA" id="ARBA00022801"/>
    </source>
</evidence>
<gene>
    <name evidence="6" type="primary">srtB</name>
    <name evidence="6" type="ORF">HXA33_03960</name>
</gene>
<dbReference type="Gene3D" id="2.40.260.10">
    <property type="entry name" value="Sortase"/>
    <property type="match status" value="1"/>
</dbReference>
<dbReference type="RefSeq" id="WP_257820444.1">
    <property type="nucleotide sequence ID" value="NZ_JABXYM010000001.1"/>
</dbReference>
<proteinExistence type="predicted"/>
<keyword evidence="1 6" id="KW-0378">Hydrolase</keyword>
<evidence type="ECO:0000256" key="5">
    <source>
        <dbReference type="SAM" id="Phobius"/>
    </source>
</evidence>
<evidence type="ECO:0000313" key="7">
    <source>
        <dbReference type="Proteomes" id="UP001057753"/>
    </source>
</evidence>
<sequence length="253" mass="29579">MKEKKETKQGRRYVQRLMTLVCVTVLGVSAFQLVSILLDYRENGQVMSDIQLIYEDQQVSMTESSDNREAFDSLLAINDDIVGWITMDGTKIDYPILQAEDNDYYLDRNYLHDQTRAGSIFMDYRNDITGTDQNTILYGHRMRDGSMFGQLDEFLDQDFVSEHNRFYYDTLYDSYEVEIFSAYITTTDFYYIETEFSDLDEYDSFLNELKAKSDIHTGVEVTKHDHIITLSTCDYRLNRDTGRLVVHGKIVNS</sequence>
<evidence type="ECO:0000313" key="6">
    <source>
        <dbReference type="EMBL" id="MCR6095689.1"/>
    </source>
</evidence>
<dbReference type="InterPro" id="IPR023365">
    <property type="entry name" value="Sortase_dom-sf"/>
</dbReference>
<feature type="transmembrane region" description="Helical" evidence="5">
    <location>
        <begin position="20"/>
        <end position="38"/>
    </location>
</feature>
<name>A0A9Q4FYF7_SALAG</name>
<evidence type="ECO:0000256" key="3">
    <source>
        <dbReference type="PIRSR" id="PIRSR030150-2"/>
    </source>
</evidence>
<dbReference type="NCBIfam" id="TIGR03064">
    <property type="entry name" value="sortase_srtB"/>
    <property type="match status" value="1"/>
</dbReference>
<accession>A0A9Q4FYF7</accession>
<evidence type="ECO:0000256" key="2">
    <source>
        <dbReference type="PIRSR" id="PIRSR030150-1"/>
    </source>
</evidence>
<dbReference type="EC" id="3.4.22.71" evidence="6"/>
<feature type="site" description="Transition state stabilizer" evidence="3">
    <location>
        <position position="243"/>
    </location>
</feature>
<dbReference type="CDD" id="cd05826">
    <property type="entry name" value="Sortase_B"/>
    <property type="match status" value="1"/>
</dbReference>
<dbReference type="InterPro" id="IPR005754">
    <property type="entry name" value="Sortase"/>
</dbReference>
<protein>
    <submittedName>
        <fullName evidence="6">Class B sortase</fullName>
        <ecNumber evidence="6">3.4.22.71</ecNumber>
    </submittedName>
</protein>
<feature type="active site" description="Proton donor/acceptor" evidence="4">
    <location>
        <position position="140"/>
    </location>
</feature>
<dbReference type="SUPFAM" id="SSF63817">
    <property type="entry name" value="Sortase"/>
    <property type="match status" value="1"/>
</dbReference>
<evidence type="ECO:0000256" key="4">
    <source>
        <dbReference type="PIRSR" id="PIRSR605754-1"/>
    </source>
</evidence>
<keyword evidence="7" id="KW-1185">Reference proteome</keyword>
<keyword evidence="5" id="KW-0812">Transmembrane</keyword>
<keyword evidence="5" id="KW-1133">Transmembrane helix</keyword>
<reference evidence="6" key="1">
    <citation type="submission" date="2020-06" db="EMBL/GenBank/DDBJ databases">
        <title>Insight into the genomes of haloalkaliphilic bacilli from Kenyan soda lakes.</title>
        <authorList>
            <person name="Mwirichia R."/>
            <person name="Villamizar G.C."/>
            <person name="Poehlein A."/>
            <person name="Mugweru J."/>
            <person name="Kipnyargis A."/>
            <person name="Kiplimo D."/>
            <person name="Orwa P."/>
            <person name="Daniel R."/>
        </authorList>
    </citation>
    <scope>NUCLEOTIDE SEQUENCE</scope>
    <source>
        <strain evidence="6">B1096_S55</strain>
    </source>
</reference>
<feature type="active site" description="Acyl-thioester intermediate" evidence="2">
    <location>
        <position position="233"/>
    </location>
</feature>
<dbReference type="PIRSF" id="PIRSF030150">
    <property type="entry name" value="UCP030150"/>
    <property type="match status" value="1"/>
</dbReference>
<dbReference type="Proteomes" id="UP001057753">
    <property type="component" value="Unassembled WGS sequence"/>
</dbReference>
<comment type="caution">
    <text evidence="6">The sequence shown here is derived from an EMBL/GenBank/DDBJ whole genome shotgun (WGS) entry which is preliminary data.</text>
</comment>
<organism evidence="6 7">
    <name type="scientific">Salipaludibacillus agaradhaerens</name>
    <name type="common">Bacillus agaradhaerens</name>
    <dbReference type="NCBI Taxonomy" id="76935"/>
    <lineage>
        <taxon>Bacteria</taxon>
        <taxon>Bacillati</taxon>
        <taxon>Bacillota</taxon>
        <taxon>Bacilli</taxon>
        <taxon>Bacillales</taxon>
        <taxon>Bacillaceae</taxon>
    </lineage>
</organism>
<dbReference type="EMBL" id="JABXYM010000001">
    <property type="protein sequence ID" value="MCR6095689.1"/>
    <property type="molecule type" value="Genomic_DNA"/>
</dbReference>
<dbReference type="AlphaFoldDB" id="A0A9Q4FYF7"/>
<dbReference type="GO" id="GO:0016787">
    <property type="term" value="F:hydrolase activity"/>
    <property type="evidence" value="ECO:0007669"/>
    <property type="project" value="UniProtKB-KW"/>
</dbReference>
<dbReference type="Pfam" id="PF04203">
    <property type="entry name" value="Sortase"/>
    <property type="match status" value="1"/>
</dbReference>
<dbReference type="InterPro" id="IPR009835">
    <property type="entry name" value="SrtB"/>
</dbReference>